<dbReference type="Pfam" id="PF00076">
    <property type="entry name" value="RRM_1"/>
    <property type="match status" value="3"/>
</dbReference>
<dbReference type="SUPFAM" id="SSF54928">
    <property type="entry name" value="RNA-binding domain, RBD"/>
    <property type="match status" value="2"/>
</dbReference>
<feature type="compositionally biased region" description="Polar residues" evidence="14">
    <location>
        <begin position="385"/>
        <end position="416"/>
    </location>
</feature>
<keyword evidence="10" id="KW-0539">Nucleus</keyword>
<keyword evidence="13" id="KW-0175">Coiled coil</keyword>
<dbReference type="HOGENOM" id="CLU_012062_22_2_1"/>
<evidence type="ECO:0000313" key="17">
    <source>
        <dbReference type="EMBL" id="EXX67103.1"/>
    </source>
</evidence>
<comment type="function">
    <text evidence="12">Binds the poly(A) tail of mRNA.</text>
</comment>
<dbReference type="GO" id="GO:0006397">
    <property type="term" value="P:mRNA processing"/>
    <property type="evidence" value="ECO:0007669"/>
    <property type="project" value="UniProtKB-KW"/>
</dbReference>
<dbReference type="FunFam" id="3.30.70.330:FF:000003">
    <property type="entry name" value="Polyadenylate-binding protein"/>
    <property type="match status" value="1"/>
</dbReference>
<feature type="domain" description="PABC" evidence="16">
    <location>
        <begin position="434"/>
        <end position="511"/>
    </location>
</feature>
<evidence type="ECO:0000256" key="12">
    <source>
        <dbReference type="RuleBase" id="RU362004"/>
    </source>
</evidence>
<name>A0A015MJT0_RHIIW</name>
<evidence type="ECO:0000256" key="13">
    <source>
        <dbReference type="SAM" id="Coils"/>
    </source>
</evidence>
<dbReference type="InterPro" id="IPR012677">
    <property type="entry name" value="Nucleotide-bd_a/b_plait_sf"/>
</dbReference>
<dbReference type="InterPro" id="IPR000504">
    <property type="entry name" value="RRM_dom"/>
</dbReference>
<keyword evidence="4" id="KW-0813">Transport</keyword>
<dbReference type="GO" id="GO:0005634">
    <property type="term" value="C:nucleus"/>
    <property type="evidence" value="ECO:0007669"/>
    <property type="project" value="UniProtKB-SubCell"/>
</dbReference>
<gene>
    <name evidence="17" type="ORF">RirG_117470</name>
</gene>
<dbReference type="PROSITE" id="PS51309">
    <property type="entry name" value="PABC"/>
    <property type="match status" value="1"/>
</dbReference>
<dbReference type="EMBL" id="JEMT01018007">
    <property type="protein sequence ID" value="EXX67103.1"/>
    <property type="molecule type" value="Genomic_DNA"/>
</dbReference>
<dbReference type="CDD" id="cd12379">
    <property type="entry name" value="RRM2_I_PABPs"/>
    <property type="match status" value="1"/>
</dbReference>
<dbReference type="PANTHER" id="PTHR24012">
    <property type="entry name" value="RNA BINDING PROTEIN"/>
    <property type="match status" value="1"/>
</dbReference>
<comment type="subcellular location">
    <subcellularLocation>
        <location evidence="2 12">Cytoplasm</location>
    </subcellularLocation>
    <subcellularLocation>
        <location evidence="1">Nucleus</location>
    </subcellularLocation>
</comment>
<evidence type="ECO:0000256" key="6">
    <source>
        <dbReference type="ARBA" id="ARBA00022664"/>
    </source>
</evidence>
<proteinExistence type="inferred from homology"/>
<dbReference type="Proteomes" id="UP000022910">
    <property type="component" value="Unassembled WGS sequence"/>
</dbReference>
<evidence type="ECO:0000259" key="15">
    <source>
        <dbReference type="PROSITE" id="PS50102"/>
    </source>
</evidence>
<reference evidence="17 18" key="1">
    <citation type="submission" date="2014-02" db="EMBL/GenBank/DDBJ databases">
        <title>Single nucleus genome sequencing reveals high similarity among nuclei of an endomycorrhizal fungus.</title>
        <authorList>
            <person name="Lin K."/>
            <person name="Geurts R."/>
            <person name="Zhang Z."/>
            <person name="Limpens E."/>
            <person name="Saunders D.G."/>
            <person name="Mu D."/>
            <person name="Pang E."/>
            <person name="Cao H."/>
            <person name="Cha H."/>
            <person name="Lin T."/>
            <person name="Zhou Q."/>
            <person name="Shang Y."/>
            <person name="Li Y."/>
            <person name="Ivanov S."/>
            <person name="Sharma T."/>
            <person name="Velzen R.V."/>
            <person name="Ruijter N.D."/>
            <person name="Aanen D.K."/>
            <person name="Win J."/>
            <person name="Kamoun S."/>
            <person name="Bisseling T."/>
            <person name="Huang S."/>
        </authorList>
    </citation>
    <scope>NUCLEOTIDE SEQUENCE [LARGE SCALE GENOMIC DNA]</scope>
    <source>
        <strain evidence="18">DAOM197198w</strain>
    </source>
</reference>
<keyword evidence="6" id="KW-0507">mRNA processing</keyword>
<evidence type="ECO:0000256" key="3">
    <source>
        <dbReference type="ARBA" id="ARBA00008557"/>
    </source>
</evidence>
<sequence length="521" mass="58193">MWSQRDPALRKTGTGNIFIKNLDKSIDNKALHDTFNVFGNILSCKVAMEDGSSKGYGFVHYETAEAAENAIKHVNGMLLKDKKVYVGHHIPKKERQSKLEEIKAKFTNIYVKNLDTEVSLEEFSEIFARFGKITSVVITTDENGNSKGFGFVNYENHEEAANAVNELHDTDLKGKKLFVARAQKKHEREEELRRQYEQAKMEKLNKYQGVNLYIKNLEDDIDDEKLRQEFSVYGVITSAKVMRDERDQSKGFGFVCFSSPDEATKAVTEMNGRMIGNKPIYVALAQRKDVRKSQLEAQINQRNQIRMQQQQQAAVGMGAGAYMPVGYAHPGTYGRLGRPTHFYGGVGMINAVPGTTPNIRTNNYNMVNRSNGRPQNAPQNAGRPNASNRGARNQYQPTKQHNQYSQNNRVANGQGLSNSRNSATASQSSSSAISSVFDTRKFVGVSPEAQKQLLGEQLFPKISDRQPELAGKITGMLLEMDNAELLHLLENKAALDSKVDEAVSVLKQHAMATGQNFPDSE</sequence>
<keyword evidence="18" id="KW-1185">Reference proteome</keyword>
<dbReference type="FunFam" id="3.30.70.330:FF:000441">
    <property type="entry name" value="Polyadenylate-binding protein"/>
    <property type="match status" value="1"/>
</dbReference>
<keyword evidence="7" id="KW-0677">Repeat</keyword>
<dbReference type="InterPro" id="IPR003954">
    <property type="entry name" value="RRM_euk-type"/>
</dbReference>
<dbReference type="SUPFAM" id="SSF63570">
    <property type="entry name" value="PABC (PABP) domain"/>
    <property type="match status" value="1"/>
</dbReference>
<dbReference type="Gene3D" id="1.10.1900.10">
    <property type="entry name" value="c-terminal domain of poly(a) binding protein"/>
    <property type="match status" value="1"/>
</dbReference>
<dbReference type="SMART" id="SM00361">
    <property type="entry name" value="RRM_1"/>
    <property type="match status" value="3"/>
</dbReference>
<feature type="region of interest" description="Disordered" evidence="14">
    <location>
        <begin position="353"/>
        <end position="431"/>
    </location>
</feature>
<dbReference type="InterPro" id="IPR045305">
    <property type="entry name" value="RRM2_I_PABPs"/>
</dbReference>
<dbReference type="SMART" id="SM00517">
    <property type="entry name" value="PolyA"/>
    <property type="match status" value="1"/>
</dbReference>
<dbReference type="Gene3D" id="3.30.70.330">
    <property type="match status" value="3"/>
</dbReference>
<evidence type="ECO:0000259" key="16">
    <source>
        <dbReference type="PROSITE" id="PS51309"/>
    </source>
</evidence>
<dbReference type="GO" id="GO:0003723">
    <property type="term" value="F:RNA binding"/>
    <property type="evidence" value="ECO:0007669"/>
    <property type="project" value="UniProtKB-UniRule"/>
</dbReference>
<accession>A0A015MJT0</accession>
<keyword evidence="9 11" id="KW-0694">RNA-binding</keyword>
<evidence type="ECO:0000256" key="1">
    <source>
        <dbReference type="ARBA" id="ARBA00004123"/>
    </source>
</evidence>
<protein>
    <recommendedName>
        <fullName evidence="12">Polyadenylate-binding protein</fullName>
        <shortName evidence="12">PABP</shortName>
    </recommendedName>
</protein>
<dbReference type="GO" id="GO:0005737">
    <property type="term" value="C:cytoplasm"/>
    <property type="evidence" value="ECO:0007669"/>
    <property type="project" value="UniProtKB-SubCell"/>
</dbReference>
<dbReference type="GO" id="GO:0051028">
    <property type="term" value="P:mRNA transport"/>
    <property type="evidence" value="ECO:0007669"/>
    <property type="project" value="UniProtKB-KW"/>
</dbReference>
<evidence type="ECO:0000256" key="8">
    <source>
        <dbReference type="ARBA" id="ARBA00022816"/>
    </source>
</evidence>
<feature type="domain" description="RRM" evidence="15">
    <location>
        <begin position="107"/>
        <end position="184"/>
    </location>
</feature>
<dbReference type="FunFam" id="1.10.1900.10:FF:000004">
    <property type="entry name" value="Polyadenylate-binding protein"/>
    <property type="match status" value="1"/>
</dbReference>
<evidence type="ECO:0000256" key="2">
    <source>
        <dbReference type="ARBA" id="ARBA00004496"/>
    </source>
</evidence>
<dbReference type="InterPro" id="IPR006515">
    <property type="entry name" value="PABP_1234"/>
</dbReference>
<dbReference type="InterPro" id="IPR036053">
    <property type="entry name" value="PABP-dom"/>
</dbReference>
<dbReference type="OMA" id="QQPGFMP"/>
<comment type="caution">
    <text evidence="17">The sequence shown here is derived from an EMBL/GenBank/DDBJ whole genome shotgun (WGS) entry which is preliminary data.</text>
</comment>
<keyword evidence="8" id="KW-0509">mRNA transport</keyword>
<dbReference type="InterPro" id="IPR002004">
    <property type="entry name" value="PABP_HYD_C"/>
</dbReference>
<evidence type="ECO:0000256" key="11">
    <source>
        <dbReference type="PROSITE-ProRule" id="PRU00176"/>
    </source>
</evidence>
<evidence type="ECO:0000256" key="10">
    <source>
        <dbReference type="ARBA" id="ARBA00023242"/>
    </source>
</evidence>
<keyword evidence="5 12" id="KW-0963">Cytoplasm</keyword>
<feature type="compositionally biased region" description="Low complexity" evidence="14">
    <location>
        <begin position="417"/>
        <end position="431"/>
    </location>
</feature>
<feature type="coiled-coil region" evidence="13">
    <location>
        <begin position="179"/>
        <end position="206"/>
    </location>
</feature>
<dbReference type="CDD" id="cd12380">
    <property type="entry name" value="RRM3_I_PABPs"/>
    <property type="match status" value="1"/>
</dbReference>
<dbReference type="CDD" id="cd12381">
    <property type="entry name" value="RRM4_I_PABPs"/>
    <property type="match status" value="1"/>
</dbReference>
<evidence type="ECO:0000313" key="18">
    <source>
        <dbReference type="Proteomes" id="UP000022910"/>
    </source>
</evidence>
<feature type="domain" description="RRM" evidence="15">
    <location>
        <begin position="210"/>
        <end position="287"/>
    </location>
</feature>
<dbReference type="PROSITE" id="PS50102">
    <property type="entry name" value="RRM"/>
    <property type="match status" value="3"/>
</dbReference>
<evidence type="ECO:0000256" key="5">
    <source>
        <dbReference type="ARBA" id="ARBA00022490"/>
    </source>
</evidence>
<dbReference type="SMART" id="SM00360">
    <property type="entry name" value="RRM"/>
    <property type="match status" value="3"/>
</dbReference>
<comment type="similarity">
    <text evidence="3 12">Belongs to the polyadenylate-binding protein type-1 family.</text>
</comment>
<evidence type="ECO:0000256" key="4">
    <source>
        <dbReference type="ARBA" id="ARBA00022448"/>
    </source>
</evidence>
<dbReference type="AlphaFoldDB" id="A0A015MJT0"/>
<evidence type="ECO:0000256" key="7">
    <source>
        <dbReference type="ARBA" id="ARBA00022737"/>
    </source>
</evidence>
<dbReference type="NCBIfam" id="TIGR01628">
    <property type="entry name" value="PABP-1234"/>
    <property type="match status" value="1"/>
</dbReference>
<organism evidence="17 18">
    <name type="scientific">Rhizophagus irregularis (strain DAOM 197198w)</name>
    <name type="common">Glomus intraradices</name>
    <dbReference type="NCBI Taxonomy" id="1432141"/>
    <lineage>
        <taxon>Eukaryota</taxon>
        <taxon>Fungi</taxon>
        <taxon>Fungi incertae sedis</taxon>
        <taxon>Mucoromycota</taxon>
        <taxon>Glomeromycotina</taxon>
        <taxon>Glomeromycetes</taxon>
        <taxon>Glomerales</taxon>
        <taxon>Glomeraceae</taxon>
        <taxon>Rhizophagus</taxon>
    </lineage>
</organism>
<dbReference type="InterPro" id="IPR035979">
    <property type="entry name" value="RBD_domain_sf"/>
</dbReference>
<dbReference type="Pfam" id="PF00658">
    <property type="entry name" value="MLLE"/>
    <property type="match status" value="1"/>
</dbReference>
<feature type="compositionally biased region" description="Polar residues" evidence="14">
    <location>
        <begin position="353"/>
        <end position="379"/>
    </location>
</feature>
<evidence type="ECO:0000256" key="9">
    <source>
        <dbReference type="ARBA" id="ARBA00022884"/>
    </source>
</evidence>
<evidence type="ECO:0000256" key="14">
    <source>
        <dbReference type="SAM" id="MobiDB-lite"/>
    </source>
</evidence>
<feature type="domain" description="RRM" evidence="15">
    <location>
        <begin position="15"/>
        <end position="91"/>
    </location>
</feature>
<dbReference type="FunFam" id="3.30.70.330:FF:000520">
    <property type="entry name" value="Polyadenylate-binding protein"/>
    <property type="match status" value="1"/>
</dbReference>